<dbReference type="EMBL" id="JPVZ01000007">
    <property type="protein sequence ID" value="OAZ08774.1"/>
    <property type="molecule type" value="Genomic_DNA"/>
</dbReference>
<evidence type="ECO:0000313" key="1">
    <source>
        <dbReference type="EMBL" id="OAZ08774.1"/>
    </source>
</evidence>
<accession>A0A853KWH7</accession>
<protein>
    <recommendedName>
        <fullName evidence="3">Heparinase</fullName>
    </recommendedName>
</protein>
<name>A0A853KWH7_9PROT</name>
<proteinExistence type="predicted"/>
<dbReference type="AlphaFoldDB" id="A0A853KWH7"/>
<comment type="caution">
    <text evidence="1">The sequence shown here is derived from an EMBL/GenBank/DDBJ whole genome shotgun (WGS) entry which is preliminary data.</text>
</comment>
<gene>
    <name evidence="1" type="ORF">TH4_15495</name>
</gene>
<evidence type="ECO:0008006" key="3">
    <source>
        <dbReference type="Google" id="ProtNLM"/>
    </source>
</evidence>
<sequence>MSLSVTHDALRLRCLNLAKRIADDLATRQLTTGHFEQPDFYAKAFAVNLWTQTDPVKFGPNIDRALDALRSEPRDKTWHREFIEYALLDTPGLSSDTITDILRGAKPQRPDVANWQILGLINRQKRKAGLTAKLLNHAHFGFILLRYWRAPVFMDRPDCFSAQYHAFCTALLSDSPNKRHQRIANRATEMLGQLAGTHGFVNLLGRGAGQSFGATCGLYVLLKTGYPNEADAILHRLEDAFFRAGHLPLNLLAPAPLPENPGPENPQTPCWYSYNRHDDYLAFAGYWLLKASQLPAPKIRSHASENTSNKIVTQFSSSYYQAQMTLRGRQNFDVSGAPVIVSGHGKSARIFLPPTGGEQDAPSLYDQASNPLPAIGETEFARFLQTRQISDNKIDVSFELAGIVGHRIIEFQNARVIISDQIPDCAANELELFRILIDGNIGLTQIAEDTIICPELGIKLTANASLHMIPQATFSAAGQATRISAKTGQGNCATLTISWGGSDAW</sequence>
<evidence type="ECO:0000313" key="2">
    <source>
        <dbReference type="Proteomes" id="UP000094009"/>
    </source>
</evidence>
<reference evidence="1 2" key="1">
    <citation type="submission" date="2014-07" db="EMBL/GenBank/DDBJ databases">
        <title>Draft genome sequence of Thalassospira tepidiphila 1-1B.</title>
        <authorList>
            <person name="Lai Q."/>
            <person name="Shao Z."/>
        </authorList>
    </citation>
    <scope>NUCLEOTIDE SEQUENCE [LARGE SCALE GENOMIC DNA]</scope>
    <source>
        <strain evidence="1 2">MCCC 1A03514</strain>
    </source>
</reference>
<organism evidence="1 2">
    <name type="scientific">Thalassospira tepidiphila MCCC 1A03514</name>
    <dbReference type="NCBI Taxonomy" id="1177930"/>
    <lineage>
        <taxon>Bacteria</taxon>
        <taxon>Pseudomonadati</taxon>
        <taxon>Pseudomonadota</taxon>
        <taxon>Alphaproteobacteria</taxon>
        <taxon>Rhodospirillales</taxon>
        <taxon>Thalassospiraceae</taxon>
        <taxon>Thalassospira</taxon>
    </lineage>
</organism>
<dbReference type="Proteomes" id="UP000094009">
    <property type="component" value="Unassembled WGS sequence"/>
</dbReference>
<dbReference type="RefSeq" id="WP_064781756.1">
    <property type="nucleotide sequence ID" value="NZ_JPVZ01000007.1"/>
</dbReference>